<evidence type="ECO:0000313" key="6">
    <source>
        <dbReference type="Proteomes" id="UP000008068"/>
    </source>
</evidence>
<feature type="coiled-coil region" evidence="2">
    <location>
        <begin position="505"/>
        <end position="532"/>
    </location>
</feature>
<feature type="compositionally biased region" description="Polar residues" evidence="3">
    <location>
        <begin position="29"/>
        <end position="45"/>
    </location>
</feature>
<evidence type="ECO:0000259" key="4">
    <source>
        <dbReference type="Pfam" id="PF08782"/>
    </source>
</evidence>
<dbReference type="FunCoup" id="G0PHK3">
    <property type="interactions" value="1596"/>
</dbReference>
<dbReference type="InterPro" id="IPR010919">
    <property type="entry name" value="SAND-like_dom_sf"/>
</dbReference>
<dbReference type="GO" id="GO:0005737">
    <property type="term" value="C:cytoplasm"/>
    <property type="evidence" value="ECO:0007669"/>
    <property type="project" value="TreeGrafter"/>
</dbReference>
<dbReference type="Proteomes" id="UP000008068">
    <property type="component" value="Unassembled WGS sequence"/>
</dbReference>
<dbReference type="GO" id="GO:0046332">
    <property type="term" value="F:SMAD binding"/>
    <property type="evidence" value="ECO:0007669"/>
    <property type="project" value="InterPro"/>
</dbReference>
<dbReference type="STRING" id="135651.G0PHK3"/>
<dbReference type="Pfam" id="PF08782">
    <property type="entry name" value="c-SKI_SMAD_bind"/>
    <property type="match status" value="1"/>
</dbReference>
<dbReference type="SUPFAM" id="SSF63763">
    <property type="entry name" value="SAND domain-like"/>
    <property type="match status" value="1"/>
</dbReference>
<dbReference type="EMBL" id="GL380486">
    <property type="protein sequence ID" value="EGT56796.1"/>
    <property type="molecule type" value="Genomic_DNA"/>
</dbReference>
<dbReference type="InParanoid" id="G0PHK3"/>
<evidence type="ECO:0000256" key="3">
    <source>
        <dbReference type="SAM" id="MobiDB-lite"/>
    </source>
</evidence>
<comment type="similarity">
    <text evidence="1">Belongs to the SKI family.</text>
</comment>
<dbReference type="InterPro" id="IPR014890">
    <property type="entry name" value="c-SKI_SMAD4-bd_dom"/>
</dbReference>
<dbReference type="GO" id="GO:0000981">
    <property type="term" value="F:DNA-binding transcription factor activity, RNA polymerase II-specific"/>
    <property type="evidence" value="ECO:0007669"/>
    <property type="project" value="TreeGrafter"/>
</dbReference>
<dbReference type="GO" id="GO:0030514">
    <property type="term" value="P:negative regulation of BMP signaling pathway"/>
    <property type="evidence" value="ECO:0007669"/>
    <property type="project" value="TreeGrafter"/>
</dbReference>
<feature type="domain" description="c-SKI SMAD4-binding" evidence="4">
    <location>
        <begin position="261"/>
        <end position="330"/>
    </location>
</feature>
<accession>G0PHK3</accession>
<gene>
    <name evidence="5" type="ORF">CAEBREN_05794</name>
</gene>
<keyword evidence="2" id="KW-0175">Coiled coil</keyword>
<feature type="region of interest" description="Disordered" evidence="3">
    <location>
        <begin position="29"/>
        <end position="63"/>
    </location>
</feature>
<dbReference type="eggNOG" id="ENOG502TFH6">
    <property type="taxonomic scope" value="Eukaryota"/>
</dbReference>
<reference evidence="6" key="1">
    <citation type="submission" date="2011-07" db="EMBL/GenBank/DDBJ databases">
        <authorList>
            <consortium name="Caenorhabditis brenneri Sequencing and Analysis Consortium"/>
            <person name="Wilson R.K."/>
        </authorList>
    </citation>
    <scope>NUCLEOTIDE SEQUENCE [LARGE SCALE GENOMIC DNA]</scope>
    <source>
        <strain evidence="6">PB2801</strain>
    </source>
</reference>
<evidence type="ECO:0000256" key="2">
    <source>
        <dbReference type="SAM" id="Coils"/>
    </source>
</evidence>
<sequence length="712" mass="81314">MSNTAAGLSPDPFFGNSVNDLMAFEASLRNDQPGTSAQADQPSTSVVTEEEQKMEEDVQEKKEELTEEEIKVLREEYEDQRRITLKMVLPANIDELRYNPGRFLWLWFLGIQMPGIALDGEPHIPLELLQELMTPQEAGDLDTKIREYNIYTRVCDSMQHTTIREKCKEKEKLKDLDLVNQFTTLTLVARSDLHCIMGSLRKEGSQKTKCEHDVWNVADRVEVVHFNFADLFDETESSDSEDLCLYDYTNNGCVGYWYKGRNNMRCIECAKEDCKQKFTPNDFVIHDCRMKDKKITGQVTHVGLDPNNWPRMIMIKDKHDKENIEAWKKFSTKCQAPGKRAYDDAEPQAPPPKRIALENGVSEDDEEDIEIDVEEIQEEMECDDDVDEEKEREVYDCDNRMLYAVNVRGPTGMTTKMCTAEECFEMICQTMAKKFTDEQLEAILRSDSDTVDIWYKDLDFKQKVLKQAEDWQKIREHPKFVCKATSHFDEKQNKFVNLQFFHSASKEVKIEIQKLAEEMRELNENKDFLKDGRKVEDRWKKEQELLKNLSEEAMRVLNNVPPPPPPPPPMPKPKAIPPVVTPVPITPITPISFPNINFAQIAQQLAQQLAGGKLPLPPVTFSNIPVPQVSPVVTSPVNAAAAFTPSAPSTPVLPQTPVLPSVLPLLPNPELLKAQLALASPHLLPLLYPTAQFKLPTFEQITQFLKTTTVKN</sequence>
<name>G0PHK3_CAEBE</name>
<dbReference type="GO" id="GO:0005634">
    <property type="term" value="C:nucleus"/>
    <property type="evidence" value="ECO:0007669"/>
    <property type="project" value="TreeGrafter"/>
</dbReference>
<dbReference type="PANTHER" id="PTHR10005:SF26">
    <property type="entry name" value="CORL"/>
    <property type="match status" value="1"/>
</dbReference>
<dbReference type="HOGENOM" id="CLU_385063_0_0_1"/>
<dbReference type="GO" id="GO:0005667">
    <property type="term" value="C:transcription regulator complex"/>
    <property type="evidence" value="ECO:0007669"/>
    <property type="project" value="TreeGrafter"/>
</dbReference>
<protein>
    <recommendedName>
        <fullName evidence="4">c-SKI SMAD4-binding domain-containing protein</fullName>
    </recommendedName>
</protein>
<dbReference type="OrthoDB" id="3938623at2759"/>
<keyword evidence="6" id="KW-1185">Reference proteome</keyword>
<dbReference type="InterPro" id="IPR023216">
    <property type="entry name" value="Tscrpt_reg_SKI_SnoN"/>
</dbReference>
<dbReference type="GO" id="GO:0000978">
    <property type="term" value="F:RNA polymerase II cis-regulatory region sequence-specific DNA binding"/>
    <property type="evidence" value="ECO:0007669"/>
    <property type="project" value="TreeGrafter"/>
</dbReference>
<organism evidence="6">
    <name type="scientific">Caenorhabditis brenneri</name>
    <name type="common">Nematode worm</name>
    <dbReference type="NCBI Taxonomy" id="135651"/>
    <lineage>
        <taxon>Eukaryota</taxon>
        <taxon>Metazoa</taxon>
        <taxon>Ecdysozoa</taxon>
        <taxon>Nematoda</taxon>
        <taxon>Chromadorea</taxon>
        <taxon>Rhabditida</taxon>
        <taxon>Rhabditina</taxon>
        <taxon>Rhabditomorpha</taxon>
        <taxon>Rhabditoidea</taxon>
        <taxon>Rhabditidae</taxon>
        <taxon>Peloderinae</taxon>
        <taxon>Caenorhabditis</taxon>
    </lineage>
</organism>
<dbReference type="Gene3D" id="3.10.390.10">
    <property type="entry name" value="SAND domain-like"/>
    <property type="match status" value="1"/>
</dbReference>
<evidence type="ECO:0000313" key="5">
    <source>
        <dbReference type="EMBL" id="EGT56796.1"/>
    </source>
</evidence>
<dbReference type="PANTHER" id="PTHR10005">
    <property type="entry name" value="SKI ONCOGENE-RELATED"/>
    <property type="match status" value="1"/>
</dbReference>
<dbReference type="AlphaFoldDB" id="G0PHK3"/>
<evidence type="ECO:0000256" key="1">
    <source>
        <dbReference type="ARBA" id="ARBA00009513"/>
    </source>
</evidence>
<dbReference type="GO" id="GO:0000122">
    <property type="term" value="P:negative regulation of transcription by RNA polymerase II"/>
    <property type="evidence" value="ECO:0007669"/>
    <property type="project" value="TreeGrafter"/>
</dbReference>
<proteinExistence type="inferred from homology"/>